<comment type="caution">
    <text evidence="1">The sequence shown here is derived from an EMBL/GenBank/DDBJ whole genome shotgun (WGS) entry which is preliminary data.</text>
</comment>
<sequence>MKMISVKIHTDVVVLVSDDYDIDDPDIIGTIAGGVMQDLISVFDDQMITTRRVKIVQHIPSDYLDVEPWVGPDVDVTKYGNLTCKQFIEYNLCNME</sequence>
<dbReference type="AlphaFoldDB" id="A0A0F9Q714"/>
<organism evidence="1">
    <name type="scientific">marine sediment metagenome</name>
    <dbReference type="NCBI Taxonomy" id="412755"/>
    <lineage>
        <taxon>unclassified sequences</taxon>
        <taxon>metagenomes</taxon>
        <taxon>ecological metagenomes</taxon>
    </lineage>
</organism>
<proteinExistence type="predicted"/>
<evidence type="ECO:0000313" key="1">
    <source>
        <dbReference type="EMBL" id="KKN01188.1"/>
    </source>
</evidence>
<gene>
    <name evidence="1" type="ORF">LCGC14_1130290</name>
</gene>
<name>A0A0F9Q714_9ZZZZ</name>
<dbReference type="EMBL" id="LAZR01005289">
    <property type="protein sequence ID" value="KKN01188.1"/>
    <property type="molecule type" value="Genomic_DNA"/>
</dbReference>
<reference evidence="1" key="1">
    <citation type="journal article" date="2015" name="Nature">
        <title>Complex archaea that bridge the gap between prokaryotes and eukaryotes.</title>
        <authorList>
            <person name="Spang A."/>
            <person name="Saw J.H."/>
            <person name="Jorgensen S.L."/>
            <person name="Zaremba-Niedzwiedzka K."/>
            <person name="Martijn J."/>
            <person name="Lind A.E."/>
            <person name="van Eijk R."/>
            <person name="Schleper C."/>
            <person name="Guy L."/>
            <person name="Ettema T.J."/>
        </authorList>
    </citation>
    <scope>NUCLEOTIDE SEQUENCE</scope>
</reference>
<accession>A0A0F9Q714</accession>
<protein>
    <submittedName>
        <fullName evidence="1">Uncharacterized protein</fullName>
    </submittedName>
</protein>